<dbReference type="Gene3D" id="3.40.525.10">
    <property type="entry name" value="CRAL-TRIO lipid binding domain"/>
    <property type="match status" value="1"/>
</dbReference>
<dbReference type="EMBL" id="JAGTXO010000009">
    <property type="protein sequence ID" value="KAG8465733.1"/>
    <property type="molecule type" value="Genomic_DNA"/>
</dbReference>
<organism evidence="2 3">
    <name type="scientific">Diacronema lutheri</name>
    <name type="common">Unicellular marine alga</name>
    <name type="synonym">Monochrysis lutheri</name>
    <dbReference type="NCBI Taxonomy" id="2081491"/>
    <lineage>
        <taxon>Eukaryota</taxon>
        <taxon>Haptista</taxon>
        <taxon>Haptophyta</taxon>
        <taxon>Pavlovophyceae</taxon>
        <taxon>Pavlovales</taxon>
        <taxon>Pavlovaceae</taxon>
        <taxon>Diacronema</taxon>
    </lineage>
</organism>
<dbReference type="SUPFAM" id="SSF50814">
    <property type="entry name" value="Lipocalins"/>
    <property type="match status" value="2"/>
</dbReference>
<dbReference type="SUPFAM" id="SSF52087">
    <property type="entry name" value="CRAL/TRIO domain"/>
    <property type="match status" value="1"/>
</dbReference>
<dbReference type="SMART" id="SM00516">
    <property type="entry name" value="SEC14"/>
    <property type="match status" value="1"/>
</dbReference>
<dbReference type="OrthoDB" id="195110at2759"/>
<evidence type="ECO:0000259" key="1">
    <source>
        <dbReference type="PROSITE" id="PS50191"/>
    </source>
</evidence>
<dbReference type="Gene3D" id="2.40.128.20">
    <property type="match status" value="2"/>
</dbReference>
<comment type="caution">
    <text evidence="2">The sequence shown here is derived from an EMBL/GenBank/DDBJ whole genome shotgun (WGS) entry which is preliminary data.</text>
</comment>
<proteinExistence type="predicted"/>
<dbReference type="PRINTS" id="PR00178">
    <property type="entry name" value="FATTYACIDBP"/>
</dbReference>
<reference evidence="2" key="1">
    <citation type="submission" date="2021-05" db="EMBL/GenBank/DDBJ databases">
        <title>The genome of the haptophyte Pavlova lutheri (Diacronema luteri, Pavlovales) - a model for lipid biosynthesis in eukaryotic algae.</title>
        <authorList>
            <person name="Hulatt C.J."/>
            <person name="Posewitz M.C."/>
        </authorList>
    </citation>
    <scope>NUCLEOTIDE SEQUENCE</scope>
    <source>
        <strain evidence="2">NIVA-4/92</strain>
    </source>
</reference>
<dbReference type="InterPro" id="IPR001251">
    <property type="entry name" value="CRAL-TRIO_dom"/>
</dbReference>
<dbReference type="PANTHER" id="PTHR23324:SF83">
    <property type="entry name" value="SEC14-LIKE PROTEIN 2"/>
    <property type="match status" value="1"/>
</dbReference>
<dbReference type="PANTHER" id="PTHR23324">
    <property type="entry name" value="SEC14 RELATED PROTEIN"/>
    <property type="match status" value="1"/>
</dbReference>
<dbReference type="PROSITE" id="PS00214">
    <property type="entry name" value="FABP"/>
    <property type="match status" value="2"/>
</dbReference>
<gene>
    <name evidence="2" type="ORF">KFE25_005303</name>
</gene>
<keyword evidence="3" id="KW-1185">Reference proteome</keyword>
<dbReference type="CDD" id="cd00742">
    <property type="entry name" value="FABP"/>
    <property type="match status" value="2"/>
</dbReference>
<dbReference type="InterPro" id="IPR000463">
    <property type="entry name" value="Fatty_acid-bd"/>
</dbReference>
<feature type="domain" description="CRAL-TRIO" evidence="1">
    <location>
        <begin position="147"/>
        <end position="323"/>
    </location>
</feature>
<dbReference type="GO" id="GO:0008289">
    <property type="term" value="F:lipid binding"/>
    <property type="evidence" value="ECO:0007669"/>
    <property type="project" value="InterPro"/>
</dbReference>
<sequence length="673" mass="74512">MRQALKPPAVPSAAPRRLCHCLPLRRPSRQKSLRPQQPAQLTAASVLRGLSFDLLPIGAPEVAPRLFAHTPDEEMRVTALHAHIQSFLAARHLPAPREVLSEQRLLRYVRFVDDPMDECERMVLLRVELGMDAIYERVADGLEWPVERQMSQVWRHNLFAQQIADREGRPVFIATIGGLSCTRLLFQAVPPAIVRAHLYHCLELLNQRISAQSEGVHALLSWTYVLDLSGFSLWQAAGTELSRSFFKRLGEEVNRLAVPYQIARVLLVHAPAQWQLIWKAAMLIMPPRVQRKVQMVADPSDLAPFIHPDMLPASLGGRLPDERVFTMRTFASDGSALGSRRRRLDSIAAWVLTGSRNFDEYLSAMGVNYVKRKLAAGMKPLQEWTLVDGSWQFSVSTPVGIRVESFPLGVHVPDEVDGVAMVKRSMWDGAVLHTSVVPNDPNMSAQLGSMTMRRYLLGAGVEAKLMLEMKVGNVVAFREFSRAGPAPAARPGRVGRPALTTAVLADPAPVRSPAGDREARVALDVAPPTVALPDFSGRWVLTGSRNFDEYLSAMGVNYVKRKLAAGMKPLQEWTLVDGSWQFSVSTPVGIRVESFPLGVELADEVDGEAMAKMSSWDGPVLHTAVVPLDPRMAAKCGEMSMRRYLLGAGVEAKLMLEMKVGNVVAFREFSRAK</sequence>
<evidence type="ECO:0000313" key="2">
    <source>
        <dbReference type="EMBL" id="KAG8465733.1"/>
    </source>
</evidence>
<accession>A0A8J5XJE5</accession>
<dbReference type="CDD" id="cd00170">
    <property type="entry name" value="SEC14"/>
    <property type="match status" value="1"/>
</dbReference>
<dbReference type="GO" id="GO:0005737">
    <property type="term" value="C:cytoplasm"/>
    <property type="evidence" value="ECO:0007669"/>
    <property type="project" value="TreeGrafter"/>
</dbReference>
<name>A0A8J5XJE5_DIALT</name>
<dbReference type="Pfam" id="PF00650">
    <property type="entry name" value="CRAL_TRIO"/>
    <property type="match status" value="1"/>
</dbReference>
<dbReference type="InterPro" id="IPR012674">
    <property type="entry name" value="Calycin"/>
</dbReference>
<dbReference type="PROSITE" id="PS50191">
    <property type="entry name" value="CRAL_TRIO"/>
    <property type="match status" value="1"/>
</dbReference>
<dbReference type="Proteomes" id="UP000751190">
    <property type="component" value="Unassembled WGS sequence"/>
</dbReference>
<dbReference type="InterPro" id="IPR051064">
    <property type="entry name" value="SEC14/CRAL-TRIO_domain"/>
</dbReference>
<dbReference type="AlphaFoldDB" id="A0A8J5XJE5"/>
<protein>
    <recommendedName>
        <fullName evidence="1">CRAL-TRIO domain-containing protein</fullName>
    </recommendedName>
</protein>
<dbReference type="InterPro" id="IPR036865">
    <property type="entry name" value="CRAL-TRIO_dom_sf"/>
</dbReference>
<evidence type="ECO:0000313" key="3">
    <source>
        <dbReference type="Proteomes" id="UP000751190"/>
    </source>
</evidence>